<dbReference type="KEGG" id="hni:W911_09865"/>
<accession>V5SH10</accession>
<evidence type="ECO:0000256" key="1">
    <source>
        <dbReference type="SAM" id="SignalP"/>
    </source>
</evidence>
<dbReference type="PATRIC" id="fig|1029756.8.peg.2054"/>
<feature type="chain" id="PRO_5004740806" evidence="1">
    <location>
        <begin position="22"/>
        <end position="84"/>
    </location>
</feature>
<gene>
    <name evidence="2" type="ORF">W911_09865</name>
</gene>
<dbReference type="EMBL" id="CP006912">
    <property type="protein sequence ID" value="AHB50171.1"/>
    <property type="molecule type" value="Genomic_DNA"/>
</dbReference>
<dbReference type="AlphaFoldDB" id="V5SH10"/>
<dbReference type="Proteomes" id="UP000018542">
    <property type="component" value="Chromosome"/>
</dbReference>
<sequence length="84" mass="8476">MHKPLAAFAVAAALVATSALAAPADQDACNSLAFELADKAAKKKLSEPEALKVDQLIGKLEGQCGEGKLADAGATAKDIEAAIK</sequence>
<evidence type="ECO:0000313" key="2">
    <source>
        <dbReference type="EMBL" id="AHB50171.1"/>
    </source>
</evidence>
<keyword evidence="1" id="KW-0732">Signal</keyword>
<keyword evidence="3" id="KW-1185">Reference proteome</keyword>
<evidence type="ECO:0000313" key="3">
    <source>
        <dbReference type="Proteomes" id="UP000018542"/>
    </source>
</evidence>
<protein>
    <submittedName>
        <fullName evidence="2">Uncharacterized protein</fullName>
    </submittedName>
</protein>
<dbReference type="OrthoDB" id="9934063at2"/>
<name>V5SH10_9HYPH</name>
<proteinExistence type="predicted"/>
<dbReference type="RefSeq" id="WP_023787334.1">
    <property type="nucleotide sequence ID" value="NC_022997.1"/>
</dbReference>
<dbReference type="HOGENOM" id="CLU_2523066_0_0_5"/>
<reference evidence="2 3" key="1">
    <citation type="journal article" date="2014" name="Genome Announc.">
        <title>Complete Genome Sequence of Hyphomicrobium nitrativorans Strain NL23, a Denitrifying Bacterium Isolated from Biofilm of a Methanol-Fed Denitrification System Treating Seawater at the Montreal Biodome.</title>
        <authorList>
            <person name="Martineau C."/>
            <person name="Villeneuve C."/>
            <person name="Mauffrey F."/>
            <person name="Villemur R."/>
        </authorList>
    </citation>
    <scope>NUCLEOTIDE SEQUENCE [LARGE SCALE GENOMIC DNA]</scope>
    <source>
        <strain evidence="2">NL23</strain>
    </source>
</reference>
<feature type="signal peptide" evidence="1">
    <location>
        <begin position="1"/>
        <end position="21"/>
    </location>
</feature>
<organism evidence="2 3">
    <name type="scientific">Hyphomicrobium nitrativorans NL23</name>
    <dbReference type="NCBI Taxonomy" id="1029756"/>
    <lineage>
        <taxon>Bacteria</taxon>
        <taxon>Pseudomonadati</taxon>
        <taxon>Pseudomonadota</taxon>
        <taxon>Alphaproteobacteria</taxon>
        <taxon>Hyphomicrobiales</taxon>
        <taxon>Hyphomicrobiaceae</taxon>
        <taxon>Hyphomicrobium</taxon>
    </lineage>
</organism>